<dbReference type="AlphaFoldDB" id="A0A7S2KK81"/>
<feature type="compositionally biased region" description="Basic and acidic residues" evidence="1">
    <location>
        <begin position="399"/>
        <end position="412"/>
    </location>
</feature>
<sequence>MLVYSPTQSQSPVTKVAATVTPPSYARPGSKISSSSSKSKSTEKDSAQNNVQHSWSRAGALSLEKKDKCIQVDMPDEEFEGEIIDTWSTALPPENSDKRNQRLFEPHFQVSSEEPPRYLVSDCVVDTENRTKSYDQRHNPEFVYPASQRHFDTGRKDGPFWNQPNDQCAWNPNIQPSAEFYYPDTKTILVYTPTGLAIPVGQVDGDMFCPRQTSNHTIFEGQYFMEPTVYHNTYPFPPHVLGHTSNPLVQHHGINNVPAPNMYLVPMNGCSGSDHVSIKPMASFCMLEERHSNSNESREKNKSRPRTRRTKLPTNRDRKKYEILQKPKLSSYEEFPVLSAKPKHKCSNLDQSCEKKLCEHQETRATNGHHVVDARNNQDKKKSTKKRGKTKKAMHLSHKREDATDTGKESNKKTKPKTSVKVRPSKPKKGTDRTSDNSPNI</sequence>
<feature type="compositionally biased region" description="Basic and acidic residues" evidence="1">
    <location>
        <begin position="370"/>
        <end position="381"/>
    </location>
</feature>
<organism evidence="2">
    <name type="scientific">Leptocylindrus danicus</name>
    <dbReference type="NCBI Taxonomy" id="163516"/>
    <lineage>
        <taxon>Eukaryota</taxon>
        <taxon>Sar</taxon>
        <taxon>Stramenopiles</taxon>
        <taxon>Ochrophyta</taxon>
        <taxon>Bacillariophyta</taxon>
        <taxon>Coscinodiscophyceae</taxon>
        <taxon>Chaetocerotophycidae</taxon>
        <taxon>Leptocylindrales</taxon>
        <taxon>Leptocylindraceae</taxon>
        <taxon>Leptocylindrus</taxon>
    </lineage>
</organism>
<feature type="region of interest" description="Disordered" evidence="1">
    <location>
        <begin position="289"/>
        <end position="321"/>
    </location>
</feature>
<reference evidence="2" key="1">
    <citation type="submission" date="2021-01" db="EMBL/GenBank/DDBJ databases">
        <authorList>
            <person name="Corre E."/>
            <person name="Pelletier E."/>
            <person name="Niang G."/>
            <person name="Scheremetjew M."/>
            <person name="Finn R."/>
            <person name="Kale V."/>
            <person name="Holt S."/>
            <person name="Cochrane G."/>
            <person name="Meng A."/>
            <person name="Brown T."/>
            <person name="Cohen L."/>
        </authorList>
    </citation>
    <scope>NUCLEOTIDE SEQUENCE</scope>
    <source>
        <strain evidence="2">B650</strain>
    </source>
</reference>
<feature type="compositionally biased region" description="Basic and acidic residues" evidence="1">
    <location>
        <begin position="289"/>
        <end position="302"/>
    </location>
</feature>
<evidence type="ECO:0000256" key="1">
    <source>
        <dbReference type="SAM" id="MobiDB-lite"/>
    </source>
</evidence>
<feature type="compositionally biased region" description="Basic residues" evidence="1">
    <location>
        <begin position="382"/>
        <end position="398"/>
    </location>
</feature>
<feature type="compositionally biased region" description="Low complexity" evidence="1">
    <location>
        <begin position="30"/>
        <end position="39"/>
    </location>
</feature>
<proteinExistence type="predicted"/>
<feature type="compositionally biased region" description="Polar residues" evidence="1">
    <location>
        <begin position="1"/>
        <end position="13"/>
    </location>
</feature>
<accession>A0A7S2KK81</accession>
<gene>
    <name evidence="2" type="ORF">LDAN0321_LOCUS9727</name>
</gene>
<evidence type="ECO:0000313" key="2">
    <source>
        <dbReference type="EMBL" id="CAD9578953.1"/>
    </source>
</evidence>
<name>A0A7S2KK81_9STRA</name>
<feature type="region of interest" description="Disordered" evidence="1">
    <location>
        <begin position="367"/>
        <end position="441"/>
    </location>
</feature>
<feature type="region of interest" description="Disordered" evidence="1">
    <location>
        <begin position="1"/>
        <end position="55"/>
    </location>
</feature>
<protein>
    <submittedName>
        <fullName evidence="2">Uncharacterized protein</fullName>
    </submittedName>
</protein>
<feature type="compositionally biased region" description="Basic residues" evidence="1">
    <location>
        <begin position="413"/>
        <end position="428"/>
    </location>
</feature>
<dbReference type="EMBL" id="HBGY01015011">
    <property type="protein sequence ID" value="CAD9578953.1"/>
    <property type="molecule type" value="Transcribed_RNA"/>
</dbReference>